<comment type="caution">
    <text evidence="4">The sequence shown here is derived from an EMBL/GenBank/DDBJ whole genome shotgun (WGS) entry which is preliminary data.</text>
</comment>
<reference evidence="4" key="1">
    <citation type="submission" date="2020-12" db="EMBL/GenBank/DDBJ databases">
        <title>Bacterial taxonomy.</title>
        <authorList>
            <person name="Pan X."/>
        </authorList>
    </citation>
    <scope>NUCLEOTIDE SEQUENCE</scope>
    <source>
        <strain evidence="4">M0105</strain>
    </source>
</reference>
<keyword evidence="2" id="KW-0326">Glycosidase</keyword>
<dbReference type="InterPro" id="IPR001910">
    <property type="entry name" value="Inosine/uridine_hydrolase_dom"/>
</dbReference>
<dbReference type="InterPro" id="IPR036452">
    <property type="entry name" value="Ribo_hydro-like"/>
</dbReference>
<evidence type="ECO:0000313" key="4">
    <source>
        <dbReference type="EMBL" id="MBK0400268.1"/>
    </source>
</evidence>
<dbReference type="Gene3D" id="3.90.245.10">
    <property type="entry name" value="Ribonucleoside hydrolase-like"/>
    <property type="match status" value="1"/>
</dbReference>
<dbReference type="RefSeq" id="WP_200610845.1">
    <property type="nucleotide sequence ID" value="NZ_JAEHHL010000008.1"/>
</dbReference>
<dbReference type="PANTHER" id="PTHR12304">
    <property type="entry name" value="INOSINE-URIDINE PREFERRING NUCLEOSIDE HYDROLASE"/>
    <property type="match status" value="1"/>
</dbReference>
<dbReference type="PANTHER" id="PTHR12304:SF4">
    <property type="entry name" value="URIDINE NUCLEOSIDASE"/>
    <property type="match status" value="1"/>
</dbReference>
<dbReference type="Proteomes" id="UP000655420">
    <property type="component" value="Unassembled WGS sequence"/>
</dbReference>
<evidence type="ECO:0000256" key="2">
    <source>
        <dbReference type="ARBA" id="ARBA00023295"/>
    </source>
</evidence>
<gene>
    <name evidence="4" type="ORF">H0I76_13800</name>
</gene>
<dbReference type="GO" id="GO:0008477">
    <property type="term" value="F:purine nucleosidase activity"/>
    <property type="evidence" value="ECO:0007669"/>
    <property type="project" value="TreeGrafter"/>
</dbReference>
<dbReference type="CDD" id="cd02650">
    <property type="entry name" value="nuc_hydro_CaPnhB"/>
    <property type="match status" value="1"/>
</dbReference>
<accession>A0A8J7M8V1</accession>
<dbReference type="GO" id="GO:0006152">
    <property type="term" value="P:purine nucleoside catabolic process"/>
    <property type="evidence" value="ECO:0007669"/>
    <property type="project" value="TreeGrafter"/>
</dbReference>
<dbReference type="GO" id="GO:0005829">
    <property type="term" value="C:cytosol"/>
    <property type="evidence" value="ECO:0007669"/>
    <property type="project" value="TreeGrafter"/>
</dbReference>
<name>A0A8J7M8V1_9RHOB</name>
<dbReference type="AlphaFoldDB" id="A0A8J7M8V1"/>
<sequence length="308" mass="32393">MTPNRIIIDTDPGIDDAMAILLAMADPRIELMGLTCIFGNVPVERATRNALWLTEIARHPCLVAQGARHPLMRPPQDHPDFVHGVEGFGAEPAPAPRATPDPRGAARFLCESVAEHPGEITLIAVGPLTNLAEALAHDPAIARGVKGVIVMGGALRVPGNVTSHAEANIWQDPEAAAAVFAADWPVTLVGLDVTEAVHGTAADFAAIARAAPEAGGFLDRAVQFYFAFHRDAHGLDGCHMHDPTAVIALTDPGLFTIHETPVRVITEGAEAGRTVEGGTGPRLRACLGVDAAAVMEVYRSTLSNGRLP</sequence>
<dbReference type="InterPro" id="IPR023186">
    <property type="entry name" value="IUNH"/>
</dbReference>
<dbReference type="EMBL" id="JAEHHL010000008">
    <property type="protein sequence ID" value="MBK0400268.1"/>
    <property type="molecule type" value="Genomic_DNA"/>
</dbReference>
<dbReference type="SUPFAM" id="SSF53590">
    <property type="entry name" value="Nucleoside hydrolase"/>
    <property type="match status" value="1"/>
</dbReference>
<dbReference type="Pfam" id="PF01156">
    <property type="entry name" value="IU_nuc_hydro"/>
    <property type="match status" value="1"/>
</dbReference>
<keyword evidence="5" id="KW-1185">Reference proteome</keyword>
<keyword evidence="1 4" id="KW-0378">Hydrolase</keyword>
<proteinExistence type="predicted"/>
<evidence type="ECO:0000259" key="3">
    <source>
        <dbReference type="Pfam" id="PF01156"/>
    </source>
</evidence>
<evidence type="ECO:0000313" key="5">
    <source>
        <dbReference type="Proteomes" id="UP000655420"/>
    </source>
</evidence>
<organism evidence="4 5">
    <name type="scientific">Thermohalobaculum xanthum</name>
    <dbReference type="NCBI Taxonomy" id="2753746"/>
    <lineage>
        <taxon>Bacteria</taxon>
        <taxon>Pseudomonadati</taxon>
        <taxon>Pseudomonadota</taxon>
        <taxon>Alphaproteobacteria</taxon>
        <taxon>Rhodobacterales</taxon>
        <taxon>Paracoccaceae</taxon>
        <taxon>Thermohalobaculum</taxon>
    </lineage>
</organism>
<evidence type="ECO:0000256" key="1">
    <source>
        <dbReference type="ARBA" id="ARBA00022801"/>
    </source>
</evidence>
<feature type="domain" description="Inosine/uridine-preferring nucleoside hydrolase" evidence="3">
    <location>
        <begin position="6"/>
        <end position="295"/>
    </location>
</feature>
<protein>
    <submittedName>
        <fullName evidence="4">Nucleoside hydrolase</fullName>
    </submittedName>
</protein>